<proteinExistence type="predicted"/>
<evidence type="ECO:0000313" key="3">
    <source>
        <dbReference type="Proteomes" id="UP001262754"/>
    </source>
</evidence>
<protein>
    <recommendedName>
        <fullName evidence="4">Invasion associated locus B (IalB) protein</fullName>
    </recommendedName>
</protein>
<feature type="signal peptide" evidence="1">
    <location>
        <begin position="1"/>
        <end position="25"/>
    </location>
</feature>
<gene>
    <name evidence="2" type="ORF">J2800_001298</name>
</gene>
<evidence type="ECO:0000256" key="1">
    <source>
        <dbReference type="SAM" id="SignalP"/>
    </source>
</evidence>
<keyword evidence="1" id="KW-0732">Signal</keyword>
<name>A0ABU1MWK4_9CAUL</name>
<comment type="caution">
    <text evidence="2">The sequence shown here is derived from an EMBL/GenBank/DDBJ whole genome shotgun (WGS) entry which is preliminary data.</text>
</comment>
<dbReference type="RefSeq" id="WP_056760691.1">
    <property type="nucleotide sequence ID" value="NZ_JAVDRL010000003.1"/>
</dbReference>
<feature type="chain" id="PRO_5045449937" description="Invasion associated locus B (IalB) protein" evidence="1">
    <location>
        <begin position="26"/>
        <end position="140"/>
    </location>
</feature>
<dbReference type="Pfam" id="PF20101">
    <property type="entry name" value="DUF6491"/>
    <property type="match status" value="1"/>
</dbReference>
<keyword evidence="3" id="KW-1185">Reference proteome</keyword>
<accession>A0ABU1MWK4</accession>
<reference evidence="2 3" key="1">
    <citation type="submission" date="2023-07" db="EMBL/GenBank/DDBJ databases">
        <title>Sorghum-associated microbial communities from plants grown in Nebraska, USA.</title>
        <authorList>
            <person name="Schachtman D."/>
        </authorList>
    </citation>
    <scope>NUCLEOTIDE SEQUENCE [LARGE SCALE GENOMIC DNA]</scope>
    <source>
        <strain evidence="2 3">DS2154</strain>
    </source>
</reference>
<dbReference type="InterPro" id="IPR045500">
    <property type="entry name" value="DUF6491"/>
</dbReference>
<dbReference type="Proteomes" id="UP001262754">
    <property type="component" value="Unassembled WGS sequence"/>
</dbReference>
<evidence type="ECO:0000313" key="2">
    <source>
        <dbReference type="EMBL" id="MDR6530562.1"/>
    </source>
</evidence>
<organism evidence="2 3">
    <name type="scientific">Caulobacter rhizosphaerae</name>
    <dbReference type="NCBI Taxonomy" id="2010972"/>
    <lineage>
        <taxon>Bacteria</taxon>
        <taxon>Pseudomonadati</taxon>
        <taxon>Pseudomonadota</taxon>
        <taxon>Alphaproteobacteria</taxon>
        <taxon>Caulobacterales</taxon>
        <taxon>Caulobacteraceae</taxon>
        <taxon>Caulobacter</taxon>
    </lineage>
</organism>
<sequence>MNVKSMIRAGLLTTALLAASAPALAANAPDETTGAAAKPARSCFYLSDWDGWSAPDRDTLYLRVRNRDVYQVELSHGTSQLTSPGVHLVSVVRGIDSVCNPLDLDLRVSDGFGFAMPIMAKSITKLSAEQIAAIPKKDRP</sequence>
<dbReference type="EMBL" id="JAVDRL010000003">
    <property type="protein sequence ID" value="MDR6530562.1"/>
    <property type="molecule type" value="Genomic_DNA"/>
</dbReference>
<evidence type="ECO:0008006" key="4">
    <source>
        <dbReference type="Google" id="ProtNLM"/>
    </source>
</evidence>